<protein>
    <submittedName>
        <fullName evidence="2">Putative secreted protein</fullName>
    </submittedName>
</protein>
<reference evidence="2 3" key="1">
    <citation type="submission" date="2014-08" db="EMBL/GenBank/DDBJ databases">
        <authorList>
            <person name="Wibberg D."/>
        </authorList>
    </citation>
    <scope>NUCLEOTIDE SEQUENCE [LARGE SCALE GENOMIC DNA]</scope>
    <source>
        <strain evidence="3">ING2-E5B</strain>
    </source>
</reference>
<proteinExistence type="predicted"/>
<dbReference type="EMBL" id="LN515532">
    <property type="protein sequence ID" value="CEA15816.1"/>
    <property type="molecule type" value="Genomic_DNA"/>
</dbReference>
<feature type="chain" id="PRO_5001938768" evidence="1">
    <location>
        <begin position="25"/>
        <end position="172"/>
    </location>
</feature>
<name>A0A098C078_9BACT</name>
<evidence type="ECO:0000313" key="3">
    <source>
        <dbReference type="Proteomes" id="UP000032417"/>
    </source>
</evidence>
<sequence>MRNKKALFPLLAVICLLSASSCNDRTTTTENAAVFIASDAPADFFDKPAEYLDWQSASLLNIVRSIISVYPPQVIEPQERQMALVMLDAVFHDEGAPHRNSVQEFHHQQISSIINELQKSEVKNGMMIWKLYDTITLYTWKEKRMSCSEFGWIIRNLILMWLYIRVIKASIF</sequence>
<feature type="signal peptide" evidence="1">
    <location>
        <begin position="1"/>
        <end position="24"/>
    </location>
</feature>
<keyword evidence="3" id="KW-1185">Reference proteome</keyword>
<dbReference type="KEGG" id="pbt:ING2E5B_1063"/>
<dbReference type="HOGENOM" id="CLU_1553868_0_0_10"/>
<evidence type="ECO:0000313" key="2">
    <source>
        <dbReference type="EMBL" id="CEA15816.1"/>
    </source>
</evidence>
<organism evidence="2 3">
    <name type="scientific">Fermentimonas caenicola</name>
    <dbReference type="NCBI Taxonomy" id="1562970"/>
    <lineage>
        <taxon>Bacteria</taxon>
        <taxon>Pseudomonadati</taxon>
        <taxon>Bacteroidota</taxon>
        <taxon>Bacteroidia</taxon>
        <taxon>Bacteroidales</taxon>
        <taxon>Dysgonomonadaceae</taxon>
        <taxon>Fermentimonas</taxon>
    </lineage>
</organism>
<dbReference type="Proteomes" id="UP000032417">
    <property type="component" value="Chromosome 1"/>
</dbReference>
<evidence type="ECO:0000256" key="1">
    <source>
        <dbReference type="SAM" id="SignalP"/>
    </source>
</evidence>
<keyword evidence="1" id="KW-0732">Signal</keyword>
<gene>
    <name evidence="2" type="ORF">ING2E5B_1063</name>
</gene>
<accession>A0A098C078</accession>
<dbReference type="AlphaFoldDB" id="A0A098C078"/>
<dbReference type="PROSITE" id="PS51257">
    <property type="entry name" value="PROKAR_LIPOPROTEIN"/>
    <property type="match status" value="1"/>
</dbReference>